<name>G0W7L0_NAUDC</name>
<dbReference type="RefSeq" id="XP_003669014.1">
    <property type="nucleotide sequence ID" value="XM_003668966.1"/>
</dbReference>
<dbReference type="PANTHER" id="PTHR21373">
    <property type="entry name" value="GLUCOSE REPRESSIBLE PROTEIN MAK10"/>
    <property type="match status" value="1"/>
</dbReference>
<feature type="domain" description="NAA35-like N-terminal" evidence="4">
    <location>
        <begin position="43"/>
        <end position="209"/>
    </location>
</feature>
<feature type="domain" description="NAA35-like TPR repeats" evidence="5">
    <location>
        <begin position="320"/>
        <end position="682"/>
    </location>
</feature>
<comment type="subcellular location">
    <subcellularLocation>
        <location evidence="1">Cytoplasm</location>
    </subcellularLocation>
</comment>
<dbReference type="AlphaFoldDB" id="G0W7L0"/>
<evidence type="ECO:0000256" key="1">
    <source>
        <dbReference type="ARBA" id="ARBA00004496"/>
    </source>
</evidence>
<evidence type="ECO:0008006" key="8">
    <source>
        <dbReference type="Google" id="ProtNLM"/>
    </source>
</evidence>
<dbReference type="InterPro" id="IPR007244">
    <property type="entry name" value="Naa35_N"/>
</dbReference>
<dbReference type="eggNOG" id="KOG2343">
    <property type="taxonomic scope" value="Eukaryota"/>
</dbReference>
<dbReference type="OMA" id="QMEWIVQ"/>
<dbReference type="HOGENOM" id="CLU_022669_1_0_1"/>
<evidence type="ECO:0000259" key="4">
    <source>
        <dbReference type="Pfam" id="PF04112"/>
    </source>
</evidence>
<dbReference type="KEGG" id="ndi:NDAI_0C01100"/>
<proteinExistence type="inferred from homology"/>
<dbReference type="EMBL" id="HE580269">
    <property type="protein sequence ID" value="CCD23771.1"/>
    <property type="molecule type" value="Genomic_DNA"/>
</dbReference>
<dbReference type="GO" id="GO:0004596">
    <property type="term" value="F:protein-N-terminal amino-acid acetyltransferase activity"/>
    <property type="evidence" value="ECO:0007669"/>
    <property type="project" value="EnsemblFungi"/>
</dbReference>
<evidence type="ECO:0000256" key="3">
    <source>
        <dbReference type="ARBA" id="ARBA00022490"/>
    </source>
</evidence>
<dbReference type="GeneID" id="11496386"/>
<dbReference type="Pfam" id="PF25789">
    <property type="entry name" value="TPR_NAA35"/>
    <property type="match status" value="1"/>
</dbReference>
<evidence type="ECO:0000256" key="2">
    <source>
        <dbReference type="ARBA" id="ARBA00006289"/>
    </source>
</evidence>
<organism evidence="6 7">
    <name type="scientific">Naumovozyma dairenensis (strain ATCC 10597 / BCRC 20456 / CBS 421 / NBRC 0211 / NRRL Y-12639)</name>
    <name type="common">Saccharomyces dairenensis</name>
    <dbReference type="NCBI Taxonomy" id="1071378"/>
    <lineage>
        <taxon>Eukaryota</taxon>
        <taxon>Fungi</taxon>
        <taxon>Dikarya</taxon>
        <taxon>Ascomycota</taxon>
        <taxon>Saccharomycotina</taxon>
        <taxon>Saccharomycetes</taxon>
        <taxon>Saccharomycetales</taxon>
        <taxon>Saccharomycetaceae</taxon>
        <taxon>Naumovozyma</taxon>
    </lineage>
</organism>
<dbReference type="STRING" id="1071378.G0W7L0"/>
<reference evidence="6 7" key="1">
    <citation type="journal article" date="2011" name="Proc. Natl. Acad. Sci. U.S.A.">
        <title>Evolutionary erosion of yeast sex chromosomes by mating-type switching accidents.</title>
        <authorList>
            <person name="Gordon J.L."/>
            <person name="Armisen D."/>
            <person name="Proux-Wera E."/>
            <person name="Oheigeartaigh S.S."/>
            <person name="Byrne K.P."/>
            <person name="Wolfe K.H."/>
        </authorList>
    </citation>
    <scope>NUCLEOTIDE SEQUENCE [LARGE SCALE GENOMIC DNA]</scope>
    <source>
        <strain evidence="7">ATCC 10597 / BCRC 20456 / CBS 421 / NBRC 0211 / NRRL Y-12639</strain>
    </source>
</reference>
<dbReference type="GO" id="GO:0031417">
    <property type="term" value="C:NatC complex"/>
    <property type="evidence" value="ECO:0007669"/>
    <property type="project" value="EnsemblFungi"/>
</dbReference>
<evidence type="ECO:0000313" key="7">
    <source>
        <dbReference type="Proteomes" id="UP000000689"/>
    </source>
</evidence>
<keyword evidence="3" id="KW-0963">Cytoplasm</keyword>
<dbReference type="OrthoDB" id="269405at2759"/>
<evidence type="ECO:0000259" key="5">
    <source>
        <dbReference type="Pfam" id="PF25789"/>
    </source>
</evidence>
<dbReference type="Pfam" id="PF04112">
    <property type="entry name" value="Mak10"/>
    <property type="match status" value="1"/>
</dbReference>
<accession>G0W7L0</accession>
<gene>
    <name evidence="6" type="primary">NDAI0C01100</name>
    <name evidence="6" type="ordered locus">NDAI_0C01100</name>
</gene>
<dbReference type="GO" id="GO:0016236">
    <property type="term" value="P:macroautophagy"/>
    <property type="evidence" value="ECO:0007669"/>
    <property type="project" value="EnsemblFungi"/>
</dbReference>
<dbReference type="InterPro" id="IPR057982">
    <property type="entry name" value="TPR_NAA35"/>
</dbReference>
<keyword evidence="7" id="KW-1185">Reference proteome</keyword>
<dbReference type="PANTHER" id="PTHR21373:SF0">
    <property type="entry name" value="N-ALPHA-ACETYLTRANSFERASE 35, NATC AUXILIARY SUBUNIT"/>
    <property type="match status" value="1"/>
</dbReference>
<dbReference type="InterPro" id="IPR057983">
    <property type="entry name" value="NAA35-like_N"/>
</dbReference>
<sequence>MVQEKLSSLTLQEPKDKYNEVDDSELIEVKDIFIQLANKLQTKTIIKDPNFDLFEGTHSLEVNNPKLDSSLIKLTTEEYKFDCNIAYGSTEETQNDALNYVTAITERLLRLVLCWLNNYQTLPTTILSCRYVENFLVKCSNETFNDIHVLKTNNVIYDKVLNSCVIGICYFAKFAQDLLKSGVIFEEEDMNFNIMGLGSFVGLPDQQIILQLLENGLTTLKEIKDGRTERLAKSIELTKCFVHMEDHVVHFSTDNQYLDEMIEIAKYLDTISTKLEPPMGSFSMGIQKRLANQFPPKHLVDPDNVQFSGFVTLAEHVKIVIKVAKSENFIEILQFATYFNKLHQRHVIARAIFPLFLMREDRTVLGKYSLDGFLKSHVLDLPKNATEQNGDVDTLIQPILQECLSVLFEWYQNSSQNTCRYRQGYNRQLLVWDSVQAQLENMHSQLLSNLQLQVTNGQDNSQSLDYIMSIGAWAYSMKITSMIEFSLKGFDLEIYKPFESYSLFWYSHYLCKHLTNALLLIISHIQKKKDSISAMNKKLKIESWEEKGKLRTQYHNALDIDLPQFEMNIAFLNYLSKRNKINESLCLVEIIHFAILKSYGIIDEKFPAKSKFVDDTLLHNLRFKPFSSIGSPPLPEIEMFQKSINSFMIKAPDFKRKLNELFKYVNKELSSTTEMIEEILTSIQNGDLKAPLYTGTRLVEEEAVEYFTYLKASVKNLENNSNDIVNKLGDTPSEELKSKFKVELEHMPGSSRYFPILCVKPNTPRNKKQ</sequence>
<dbReference type="Proteomes" id="UP000000689">
    <property type="component" value="Chromosome 3"/>
</dbReference>
<evidence type="ECO:0000313" key="6">
    <source>
        <dbReference type="EMBL" id="CCD23771.1"/>
    </source>
</evidence>
<protein>
    <recommendedName>
        <fullName evidence="8">N-alpha-acetyltransferase, 35 NatC auxiliary subunit</fullName>
    </recommendedName>
</protein>
<comment type="similarity">
    <text evidence="2">Belongs to the MAK10 family.</text>
</comment>